<dbReference type="CDD" id="cd03009">
    <property type="entry name" value="TryX_like_TryX_NRX"/>
    <property type="match status" value="1"/>
</dbReference>
<evidence type="ECO:0000313" key="10">
    <source>
        <dbReference type="Proteomes" id="UP001419268"/>
    </source>
</evidence>
<dbReference type="Gene3D" id="3.40.30.10">
    <property type="entry name" value="Glutaredoxin"/>
    <property type="match status" value="2"/>
</dbReference>
<dbReference type="InterPro" id="IPR036249">
    <property type="entry name" value="Thioredoxin-like_sf"/>
</dbReference>
<dbReference type="SUPFAM" id="SSF52833">
    <property type="entry name" value="Thioredoxin-like"/>
    <property type="match status" value="2"/>
</dbReference>
<dbReference type="InterPro" id="IPR052259">
    <property type="entry name" value="Nucleoredoxin-like"/>
</dbReference>
<dbReference type="InterPro" id="IPR012336">
    <property type="entry name" value="Thioredoxin-like_fold"/>
</dbReference>
<dbReference type="PANTHER" id="PTHR13871:SF81">
    <property type="entry name" value="NUCLEOREDOXIN 3-RELATED"/>
    <property type="match status" value="1"/>
</dbReference>
<dbReference type="Pfam" id="PF13905">
    <property type="entry name" value="Thioredoxin_8"/>
    <property type="match status" value="2"/>
</dbReference>
<dbReference type="InterPro" id="IPR004146">
    <property type="entry name" value="DC1"/>
</dbReference>
<organism evidence="9 10">
    <name type="scientific">Stephania cephalantha</name>
    <dbReference type="NCBI Taxonomy" id="152367"/>
    <lineage>
        <taxon>Eukaryota</taxon>
        <taxon>Viridiplantae</taxon>
        <taxon>Streptophyta</taxon>
        <taxon>Embryophyta</taxon>
        <taxon>Tracheophyta</taxon>
        <taxon>Spermatophyta</taxon>
        <taxon>Magnoliopsida</taxon>
        <taxon>Ranunculales</taxon>
        <taxon>Menispermaceae</taxon>
        <taxon>Menispermoideae</taxon>
        <taxon>Cissampelideae</taxon>
        <taxon>Stephania</taxon>
    </lineage>
</organism>
<accession>A0AAP0HWZ6</accession>
<gene>
    <name evidence="9" type="ORF">Scep_023106</name>
</gene>
<comment type="catalytic activity">
    <reaction evidence="7">
        <text>[protein]-dithiol + NADP(+) = [protein]-disulfide + NADPH + H(+)</text>
        <dbReference type="Rhea" id="RHEA:18753"/>
        <dbReference type="Rhea" id="RHEA-COMP:10593"/>
        <dbReference type="Rhea" id="RHEA-COMP:10594"/>
        <dbReference type="ChEBI" id="CHEBI:15378"/>
        <dbReference type="ChEBI" id="CHEBI:29950"/>
        <dbReference type="ChEBI" id="CHEBI:50058"/>
        <dbReference type="ChEBI" id="CHEBI:57783"/>
        <dbReference type="ChEBI" id="CHEBI:58349"/>
        <dbReference type="EC" id="1.8.1.8"/>
    </reaction>
</comment>
<dbReference type="PANTHER" id="PTHR13871">
    <property type="entry name" value="THIOREDOXIN"/>
    <property type="match status" value="1"/>
</dbReference>
<dbReference type="InterPro" id="IPR013766">
    <property type="entry name" value="Thioredoxin_domain"/>
</dbReference>
<dbReference type="InterPro" id="IPR046349">
    <property type="entry name" value="C1-like_sf"/>
</dbReference>
<reference evidence="9 10" key="1">
    <citation type="submission" date="2024-01" db="EMBL/GenBank/DDBJ databases">
        <title>Genome assemblies of Stephania.</title>
        <authorList>
            <person name="Yang L."/>
        </authorList>
    </citation>
    <scope>NUCLEOTIDE SEQUENCE [LARGE SCALE GENOMIC DNA]</scope>
    <source>
        <strain evidence="9">JXDWG</strain>
        <tissue evidence="9">Leaf</tissue>
    </source>
</reference>
<evidence type="ECO:0000256" key="5">
    <source>
        <dbReference type="ARBA" id="ARBA00025782"/>
    </source>
</evidence>
<dbReference type="InterPro" id="IPR045870">
    <property type="entry name" value="TryX_NRX_thioredoxin_dom"/>
</dbReference>
<dbReference type="Proteomes" id="UP001419268">
    <property type="component" value="Unassembled WGS sequence"/>
</dbReference>
<name>A0AAP0HWZ6_9MAGN</name>
<dbReference type="EMBL" id="JBBNAG010000010">
    <property type="protein sequence ID" value="KAK9099676.1"/>
    <property type="molecule type" value="Genomic_DNA"/>
</dbReference>
<evidence type="ECO:0000256" key="7">
    <source>
        <dbReference type="ARBA" id="ARBA00047804"/>
    </source>
</evidence>
<keyword evidence="4" id="KW-0520">NAD</keyword>
<keyword evidence="10" id="KW-1185">Reference proteome</keyword>
<keyword evidence="2" id="KW-0677">Repeat</keyword>
<dbReference type="EC" id="1.8.1.8" evidence="1"/>
<keyword evidence="3" id="KW-0560">Oxidoreductase</keyword>
<evidence type="ECO:0000256" key="1">
    <source>
        <dbReference type="ARBA" id="ARBA00012612"/>
    </source>
</evidence>
<dbReference type="AlphaFoldDB" id="A0AAP0HWZ6"/>
<evidence type="ECO:0000256" key="3">
    <source>
        <dbReference type="ARBA" id="ARBA00023002"/>
    </source>
</evidence>
<dbReference type="PROSITE" id="PS51352">
    <property type="entry name" value="THIOREDOXIN_2"/>
    <property type="match status" value="2"/>
</dbReference>
<evidence type="ECO:0000256" key="4">
    <source>
        <dbReference type="ARBA" id="ARBA00023027"/>
    </source>
</evidence>
<comment type="catalytic activity">
    <reaction evidence="6">
        <text>[protein]-dithiol + NAD(+) = [protein]-disulfide + NADH + H(+)</text>
        <dbReference type="Rhea" id="RHEA:18749"/>
        <dbReference type="Rhea" id="RHEA-COMP:10593"/>
        <dbReference type="Rhea" id="RHEA-COMP:10594"/>
        <dbReference type="ChEBI" id="CHEBI:15378"/>
        <dbReference type="ChEBI" id="CHEBI:29950"/>
        <dbReference type="ChEBI" id="CHEBI:50058"/>
        <dbReference type="ChEBI" id="CHEBI:57540"/>
        <dbReference type="ChEBI" id="CHEBI:57945"/>
        <dbReference type="EC" id="1.8.1.8"/>
    </reaction>
</comment>
<protein>
    <recommendedName>
        <fullName evidence="1">protein-disulfide reductase</fullName>
        <ecNumber evidence="1">1.8.1.8</ecNumber>
    </recommendedName>
</protein>
<sequence length="384" mass="43606">MDGMEHRIGRVENKADATVLASQGIEFLISAEGEVPLSSLNQKTVCLYFSGKWCRPCRTFTPQLVKHYNNLRLSGRKMEIVFVSFDRDENGFEEHFEGMPWLAVPYNARKRLWEIFRVNSIPSLIPLGSSDEFMEDAVGLIDDYGVDAFPFTRKRREELKAMDDAKRDGGKLDDLLVQGGRDYVIGGDARKVLVSELVGKTIGLYFGAHWCPPCRAFTSRLVEAYNELKITKSTSFEVVFISTDRNEEEFDLNISTMPWLAIPYNDKSRSDLSRIFKIKGIPTLVIIGPEGKLVSTNGKAMISSYGAEAFPFTTSRVIEVETVIRIKGDGLPKQVKDTKHEHLLKLDMAKAYICDHCRKQGRFWVFSCEKCDFDLHPGCIEKSW</sequence>
<feature type="domain" description="Thioredoxin" evidence="8">
    <location>
        <begin position="8"/>
        <end position="168"/>
    </location>
</feature>
<dbReference type="GO" id="GO:0004791">
    <property type="term" value="F:thioredoxin-disulfide reductase (NADPH) activity"/>
    <property type="evidence" value="ECO:0007669"/>
    <property type="project" value="InterPro"/>
</dbReference>
<evidence type="ECO:0000313" key="9">
    <source>
        <dbReference type="EMBL" id="KAK9099676.1"/>
    </source>
</evidence>
<comment type="caution">
    <text evidence="9">The sequence shown here is derived from an EMBL/GenBank/DDBJ whole genome shotgun (WGS) entry which is preliminary data.</text>
</comment>
<proteinExistence type="inferred from homology"/>
<comment type="similarity">
    <text evidence="5">Belongs to the nucleoredoxin family.</text>
</comment>
<dbReference type="Pfam" id="PF03107">
    <property type="entry name" value="C1_2"/>
    <property type="match status" value="1"/>
</dbReference>
<evidence type="ECO:0000259" key="8">
    <source>
        <dbReference type="PROSITE" id="PS51352"/>
    </source>
</evidence>
<evidence type="ECO:0000256" key="2">
    <source>
        <dbReference type="ARBA" id="ARBA00022737"/>
    </source>
</evidence>
<feature type="domain" description="Thioredoxin" evidence="8">
    <location>
        <begin position="170"/>
        <end position="323"/>
    </location>
</feature>
<dbReference type="SUPFAM" id="SSF57889">
    <property type="entry name" value="Cysteine-rich domain"/>
    <property type="match status" value="1"/>
</dbReference>
<evidence type="ECO:0000256" key="6">
    <source>
        <dbReference type="ARBA" id="ARBA00047388"/>
    </source>
</evidence>